<feature type="transmembrane region" description="Helical" evidence="6">
    <location>
        <begin position="555"/>
        <end position="580"/>
    </location>
</feature>
<dbReference type="InterPro" id="IPR036259">
    <property type="entry name" value="MFS_trans_sf"/>
</dbReference>
<name>A0AAV5AHI6_9AGAM</name>
<dbReference type="Proteomes" id="UP001050691">
    <property type="component" value="Unassembled WGS sequence"/>
</dbReference>
<feature type="transmembrane region" description="Helical" evidence="6">
    <location>
        <begin position="282"/>
        <end position="304"/>
    </location>
</feature>
<gene>
    <name evidence="7" type="ORF">Clacol_006836</name>
</gene>
<evidence type="ECO:0000313" key="7">
    <source>
        <dbReference type="EMBL" id="GJJ12593.1"/>
    </source>
</evidence>
<keyword evidence="8" id="KW-1185">Reference proteome</keyword>
<dbReference type="PANTHER" id="PTHR23507:SF1">
    <property type="entry name" value="FI18259P1-RELATED"/>
    <property type="match status" value="1"/>
</dbReference>
<dbReference type="Pfam" id="PF07690">
    <property type="entry name" value="MFS_1"/>
    <property type="match status" value="1"/>
</dbReference>
<comment type="caution">
    <text evidence="7">The sequence shown here is derived from an EMBL/GenBank/DDBJ whole genome shotgun (WGS) entry which is preliminary data.</text>
</comment>
<evidence type="ECO:0000313" key="8">
    <source>
        <dbReference type="Proteomes" id="UP001050691"/>
    </source>
</evidence>
<dbReference type="GO" id="GO:0022857">
    <property type="term" value="F:transmembrane transporter activity"/>
    <property type="evidence" value="ECO:0007669"/>
    <property type="project" value="InterPro"/>
</dbReference>
<protein>
    <recommendedName>
        <fullName evidence="9">MFS general substrate transporter</fullName>
    </recommendedName>
</protein>
<evidence type="ECO:0000256" key="3">
    <source>
        <dbReference type="ARBA" id="ARBA00022989"/>
    </source>
</evidence>
<evidence type="ECO:0000256" key="5">
    <source>
        <dbReference type="SAM" id="MobiDB-lite"/>
    </source>
</evidence>
<feature type="transmembrane region" description="Helical" evidence="6">
    <location>
        <begin position="254"/>
        <end position="276"/>
    </location>
</feature>
<feature type="transmembrane region" description="Helical" evidence="6">
    <location>
        <begin position="514"/>
        <end position="534"/>
    </location>
</feature>
<dbReference type="EMBL" id="BPWL01000007">
    <property type="protein sequence ID" value="GJJ12593.1"/>
    <property type="molecule type" value="Genomic_DNA"/>
</dbReference>
<dbReference type="AlphaFoldDB" id="A0AAV5AHI6"/>
<proteinExistence type="predicted"/>
<feature type="transmembrane region" description="Helical" evidence="6">
    <location>
        <begin position="216"/>
        <end position="242"/>
    </location>
</feature>
<dbReference type="Gene3D" id="1.20.1250.20">
    <property type="entry name" value="MFS general substrate transporter like domains"/>
    <property type="match status" value="1"/>
</dbReference>
<dbReference type="SUPFAM" id="SSF103473">
    <property type="entry name" value="MFS general substrate transporter"/>
    <property type="match status" value="1"/>
</dbReference>
<feature type="transmembrane region" description="Helical" evidence="6">
    <location>
        <begin position="185"/>
        <end position="204"/>
    </location>
</feature>
<organism evidence="7 8">
    <name type="scientific">Clathrus columnatus</name>
    <dbReference type="NCBI Taxonomy" id="1419009"/>
    <lineage>
        <taxon>Eukaryota</taxon>
        <taxon>Fungi</taxon>
        <taxon>Dikarya</taxon>
        <taxon>Basidiomycota</taxon>
        <taxon>Agaricomycotina</taxon>
        <taxon>Agaricomycetes</taxon>
        <taxon>Phallomycetidae</taxon>
        <taxon>Phallales</taxon>
        <taxon>Clathraceae</taxon>
        <taxon>Clathrus</taxon>
    </lineage>
</organism>
<evidence type="ECO:0000256" key="2">
    <source>
        <dbReference type="ARBA" id="ARBA00022692"/>
    </source>
</evidence>
<feature type="transmembrane region" description="Helical" evidence="6">
    <location>
        <begin position="154"/>
        <end position="173"/>
    </location>
</feature>
<reference evidence="7" key="1">
    <citation type="submission" date="2021-10" db="EMBL/GenBank/DDBJ databases">
        <title>De novo Genome Assembly of Clathrus columnatus (Basidiomycota, Fungi) Using Illumina and Nanopore Sequence Data.</title>
        <authorList>
            <person name="Ogiso-Tanaka E."/>
            <person name="Itagaki H."/>
            <person name="Hosoya T."/>
            <person name="Hosaka K."/>
        </authorList>
    </citation>
    <scope>NUCLEOTIDE SEQUENCE</scope>
    <source>
        <strain evidence="7">MO-923</strain>
    </source>
</reference>
<feature type="transmembrane region" description="Helical" evidence="6">
    <location>
        <begin position="489"/>
        <end position="508"/>
    </location>
</feature>
<comment type="subcellular location">
    <subcellularLocation>
        <location evidence="1">Membrane</location>
        <topology evidence="1">Multi-pass membrane protein</topology>
    </subcellularLocation>
</comment>
<feature type="region of interest" description="Disordered" evidence="5">
    <location>
        <begin position="1"/>
        <end position="29"/>
    </location>
</feature>
<keyword evidence="4 6" id="KW-0472">Membrane</keyword>
<evidence type="ECO:0008006" key="9">
    <source>
        <dbReference type="Google" id="ProtNLM"/>
    </source>
</evidence>
<feature type="transmembrane region" description="Helical" evidence="6">
    <location>
        <begin position="586"/>
        <end position="608"/>
    </location>
</feature>
<feature type="transmembrane region" description="Helical" evidence="6">
    <location>
        <begin position="81"/>
        <end position="99"/>
    </location>
</feature>
<keyword evidence="2 6" id="KW-0812">Transmembrane</keyword>
<evidence type="ECO:0000256" key="4">
    <source>
        <dbReference type="ARBA" id="ARBA00023136"/>
    </source>
</evidence>
<evidence type="ECO:0000256" key="1">
    <source>
        <dbReference type="ARBA" id="ARBA00004141"/>
    </source>
</evidence>
<dbReference type="GO" id="GO:0016020">
    <property type="term" value="C:membrane"/>
    <property type="evidence" value="ECO:0007669"/>
    <property type="project" value="UniProtKB-SubCell"/>
</dbReference>
<accession>A0AAV5AHI6</accession>
<dbReference type="PANTHER" id="PTHR23507">
    <property type="entry name" value="ZGC:174356"/>
    <property type="match status" value="1"/>
</dbReference>
<sequence>MPAPFVNAEPDPTITAQTDPTAAAVGESSRERLIGSNFDSSLPKYGSASTEGTGLEDLNHLHELELEERARRPFYRRPSPWWIIMTMAIAAIVFSTLMAPRVDVYTTLVCERLKPEVTASYYAMSTTRTFWRSLPRPPLECVQDPEIQALVAKLNTIISATSGLLGCLTVGWWGQFSDRHGRIPMFVISASGLLITDLNFILVAQGPQWFPGGYNFLVVGAVLGGIFGGAATFMAVAASYIADTSPPELRARNLSLKTGLLLSGIAIGPAVGSYIVNQTDNLLSVFYIAFFTHIVFIFVLPLAVPESVTKASILKSRQARKEAIRKAQQLASQDTEVGTFLAILKFSLGKIFAFARPMSILLPHRHIDGKGWDYNLTLVAMTMAVNLLTMSTGNKHFISRELMLSPFNSFNEFTDGTRLQSVKLKTNDFSVRILVHYLIIHVFKPKPPPPIQLPGEESLLAEQEEILIDSAPSLRSPSRSRATHHTASFDYKLTFFAIFMEVITYLSMSLSRTPLQYTVASMMGGMAGGFTPAIKSVAMSLYEQGPHGGAEVGRLFGALGIVEALSGSALAPIIMGAVFVKTVGTFPQAIYLVALAAVVVGAMFFSFIRLRATPRNPRPEVI</sequence>
<keyword evidence="3 6" id="KW-1133">Transmembrane helix</keyword>
<dbReference type="InterPro" id="IPR011701">
    <property type="entry name" value="MFS"/>
</dbReference>
<evidence type="ECO:0000256" key="6">
    <source>
        <dbReference type="SAM" id="Phobius"/>
    </source>
</evidence>